<proteinExistence type="predicted"/>
<name>A0ABN9V459_9DINO</name>
<reference evidence="1" key="1">
    <citation type="submission" date="2023-10" db="EMBL/GenBank/DDBJ databases">
        <authorList>
            <person name="Chen Y."/>
            <person name="Shah S."/>
            <person name="Dougan E. K."/>
            <person name="Thang M."/>
            <person name="Chan C."/>
        </authorList>
    </citation>
    <scope>NUCLEOTIDE SEQUENCE [LARGE SCALE GENOMIC DNA]</scope>
</reference>
<accession>A0ABN9V459</accession>
<evidence type="ECO:0000313" key="1">
    <source>
        <dbReference type="EMBL" id="CAK0867439.1"/>
    </source>
</evidence>
<keyword evidence="2" id="KW-1185">Reference proteome</keyword>
<organism evidence="1 2">
    <name type="scientific">Prorocentrum cordatum</name>
    <dbReference type="NCBI Taxonomy" id="2364126"/>
    <lineage>
        <taxon>Eukaryota</taxon>
        <taxon>Sar</taxon>
        <taxon>Alveolata</taxon>
        <taxon>Dinophyceae</taxon>
        <taxon>Prorocentrales</taxon>
        <taxon>Prorocentraceae</taxon>
        <taxon>Prorocentrum</taxon>
    </lineage>
</organism>
<sequence length="155" mass="16317">MAMPLFLPAHLSKYISRAGPADSASVPLLDWVPKWVSAARGEDAGSSPLSLTTVDALAHWSRLMDFFVLPAVQLFPSLAGLFAALSSADFDGISAEMRRHRAKSLPEAAAFWSRAAAQALAARSWLLLAPTAAAGFQRGALARGAERQLACGAAL</sequence>
<evidence type="ECO:0000313" key="2">
    <source>
        <dbReference type="Proteomes" id="UP001189429"/>
    </source>
</evidence>
<dbReference type="EMBL" id="CAUYUJ010016643">
    <property type="protein sequence ID" value="CAK0867439.1"/>
    <property type="molecule type" value="Genomic_DNA"/>
</dbReference>
<protein>
    <submittedName>
        <fullName evidence="1">Uncharacterized protein</fullName>
    </submittedName>
</protein>
<comment type="caution">
    <text evidence="1">The sequence shown here is derived from an EMBL/GenBank/DDBJ whole genome shotgun (WGS) entry which is preliminary data.</text>
</comment>
<dbReference type="Proteomes" id="UP001189429">
    <property type="component" value="Unassembled WGS sequence"/>
</dbReference>
<gene>
    <name evidence="1" type="ORF">PCOR1329_LOCUS54373</name>
</gene>